<reference evidence="1 2" key="1">
    <citation type="submission" date="2018-07" db="EMBL/GenBank/DDBJ databases">
        <title>Freshwater and sediment microbial communities from various areas in North America, analyzing microbe dynamics in response to fracking.</title>
        <authorList>
            <person name="Lamendella R."/>
        </authorList>
    </citation>
    <scope>NUCLEOTIDE SEQUENCE [LARGE SCALE GENOMIC DNA]</scope>
    <source>
        <strain evidence="1 2">160A</strain>
    </source>
</reference>
<evidence type="ECO:0000313" key="2">
    <source>
        <dbReference type="Proteomes" id="UP000252733"/>
    </source>
</evidence>
<protein>
    <submittedName>
        <fullName evidence="1">Uncharacterized protein</fullName>
    </submittedName>
</protein>
<dbReference type="EMBL" id="QPIZ01000008">
    <property type="protein sequence ID" value="RCW36629.1"/>
    <property type="molecule type" value="Genomic_DNA"/>
</dbReference>
<proteinExistence type="predicted"/>
<organism evidence="1 2">
    <name type="scientific">Marinilabilia salmonicolor</name>
    <dbReference type="NCBI Taxonomy" id="989"/>
    <lineage>
        <taxon>Bacteria</taxon>
        <taxon>Pseudomonadati</taxon>
        <taxon>Bacteroidota</taxon>
        <taxon>Bacteroidia</taxon>
        <taxon>Marinilabiliales</taxon>
        <taxon>Marinilabiliaceae</taxon>
        <taxon>Marinilabilia</taxon>
    </lineage>
</organism>
<dbReference type="Proteomes" id="UP000252733">
    <property type="component" value="Unassembled WGS sequence"/>
</dbReference>
<evidence type="ECO:0000313" key="1">
    <source>
        <dbReference type="EMBL" id="RCW36629.1"/>
    </source>
</evidence>
<name>A0A368V6B8_9BACT</name>
<gene>
    <name evidence="1" type="ORF">DFO77_10871</name>
</gene>
<keyword evidence="2" id="KW-1185">Reference proteome</keyword>
<dbReference type="AlphaFoldDB" id="A0A368V6B8"/>
<sequence length="44" mass="5043">MYQKGGVPNVPLITHPTMFGFTFIGISTEFETEKENPFLRKIEP</sequence>
<comment type="caution">
    <text evidence="1">The sequence shown here is derived from an EMBL/GenBank/DDBJ whole genome shotgun (WGS) entry which is preliminary data.</text>
</comment>
<accession>A0A368V6B8</accession>